<gene>
    <name evidence="2" type="ORF">GCM10023335_37320</name>
</gene>
<protein>
    <recommendedName>
        <fullName evidence="1">Dienelactone hydrolase domain-containing protein</fullName>
    </recommendedName>
</protein>
<evidence type="ECO:0000259" key="1">
    <source>
        <dbReference type="Pfam" id="PF01738"/>
    </source>
</evidence>
<dbReference type="InterPro" id="IPR029058">
    <property type="entry name" value="AB_hydrolase_fold"/>
</dbReference>
<sequence>MEADRRIEETPMVRRARVTFESEGEQLVGTLYQLAQTEDGEPRPAVVVAGSWTTVKEQMAGLYAERLARLGYLALAFDFTGHGESTGHPRDTELVGRKVGDMSSAVSHLLENPMVDPESVGLLGVCAGGGYAAVAAANDPRVRSLALVAPWLHDASLVHQVYGGQDAVRRKLDEAALAREEYARTGTVRYVKAVSETDPEAAMYGPYDYYLSPERGGVPEWPNRFAVMGWWDWLTFSPIPSAPRIDVPTIVVHSEQAALPDGVRRFATLLPTAARVLWLEGTQFDFYDQEPQVGSAVEAVDAHFRHSFDRVRPTAGG</sequence>
<evidence type="ECO:0000313" key="2">
    <source>
        <dbReference type="EMBL" id="GAA5014042.1"/>
    </source>
</evidence>
<dbReference type="PANTHER" id="PTHR47751:SF1">
    <property type="entry name" value="SUPERFAMILY HYDROLASE, PUTATIVE (AFU_ORTHOLOGUE AFUA_2G16580)-RELATED"/>
    <property type="match status" value="1"/>
</dbReference>
<dbReference type="InterPro" id="IPR002925">
    <property type="entry name" value="Dienelactn_hydro"/>
</dbReference>
<dbReference type="Proteomes" id="UP001501759">
    <property type="component" value="Unassembled WGS sequence"/>
</dbReference>
<organism evidence="2 3">
    <name type="scientific">Streptomyces siamensis</name>
    <dbReference type="NCBI Taxonomy" id="1274986"/>
    <lineage>
        <taxon>Bacteria</taxon>
        <taxon>Bacillati</taxon>
        <taxon>Actinomycetota</taxon>
        <taxon>Actinomycetes</taxon>
        <taxon>Kitasatosporales</taxon>
        <taxon>Streptomycetaceae</taxon>
        <taxon>Streptomyces</taxon>
    </lineage>
</organism>
<keyword evidence="3" id="KW-1185">Reference proteome</keyword>
<evidence type="ECO:0000313" key="3">
    <source>
        <dbReference type="Proteomes" id="UP001501759"/>
    </source>
</evidence>
<feature type="domain" description="Dienelactone hydrolase" evidence="1">
    <location>
        <begin position="37"/>
        <end position="144"/>
    </location>
</feature>
<dbReference type="Gene3D" id="3.40.50.1820">
    <property type="entry name" value="alpha/beta hydrolase"/>
    <property type="match status" value="1"/>
</dbReference>
<proteinExistence type="predicted"/>
<comment type="caution">
    <text evidence="2">The sequence shown here is derived from an EMBL/GenBank/DDBJ whole genome shotgun (WGS) entry which is preliminary data.</text>
</comment>
<dbReference type="Gene3D" id="1.10.10.800">
    <property type="match status" value="1"/>
</dbReference>
<dbReference type="RefSeq" id="WP_345649894.1">
    <property type="nucleotide sequence ID" value="NZ_BAABKB010000012.1"/>
</dbReference>
<dbReference type="EMBL" id="BAABKB010000012">
    <property type="protein sequence ID" value="GAA5014042.1"/>
    <property type="molecule type" value="Genomic_DNA"/>
</dbReference>
<dbReference type="Pfam" id="PF01738">
    <property type="entry name" value="DLH"/>
    <property type="match status" value="1"/>
</dbReference>
<dbReference type="PANTHER" id="PTHR47751">
    <property type="entry name" value="SUPERFAMILY HYDROLASE, PUTATIVE (AFU_ORTHOLOGUE AFUA_2G16580)-RELATED"/>
    <property type="match status" value="1"/>
</dbReference>
<dbReference type="SUPFAM" id="SSF53474">
    <property type="entry name" value="alpha/beta-Hydrolases"/>
    <property type="match status" value="1"/>
</dbReference>
<reference evidence="3" key="1">
    <citation type="journal article" date="2019" name="Int. J. Syst. Evol. Microbiol.">
        <title>The Global Catalogue of Microorganisms (GCM) 10K type strain sequencing project: providing services to taxonomists for standard genome sequencing and annotation.</title>
        <authorList>
            <consortium name="The Broad Institute Genomics Platform"/>
            <consortium name="The Broad Institute Genome Sequencing Center for Infectious Disease"/>
            <person name="Wu L."/>
            <person name="Ma J."/>
        </authorList>
    </citation>
    <scope>NUCLEOTIDE SEQUENCE [LARGE SCALE GENOMIC DNA]</scope>
    <source>
        <strain evidence="3">JCM 18409</strain>
    </source>
</reference>
<name>A0ABP9J019_9ACTN</name>
<dbReference type="InterPro" id="IPR051411">
    <property type="entry name" value="Polyketide_trans_af380"/>
</dbReference>
<accession>A0ABP9J019</accession>